<name>A0A0J9EZJ3_9CYAN</name>
<proteinExistence type="predicted"/>
<reference evidence="1 2" key="1">
    <citation type="submission" date="2015-06" db="EMBL/GenBank/DDBJ databases">
        <title>Draft genome assembly of filamentous brackish cyanobacterium Limnoraphis robusta strain CS-951.</title>
        <authorList>
            <person name="Willis A."/>
            <person name="Parks M."/>
            <person name="Burford M.A."/>
        </authorList>
    </citation>
    <scope>NUCLEOTIDE SEQUENCE [LARGE SCALE GENOMIC DNA]</scope>
    <source>
        <strain evidence="1 2">CS-951</strain>
    </source>
</reference>
<dbReference type="EMBL" id="LATL02000111">
    <property type="protein sequence ID" value="KMW70605.1"/>
    <property type="molecule type" value="Genomic_DNA"/>
</dbReference>
<protein>
    <submittedName>
        <fullName evidence="1">Uncharacterized protein</fullName>
    </submittedName>
</protein>
<accession>A0A0J9EZJ3</accession>
<comment type="caution">
    <text evidence="1">The sequence shown here is derived from an EMBL/GenBank/DDBJ whole genome shotgun (WGS) entry which is preliminary data.</text>
</comment>
<evidence type="ECO:0000313" key="1">
    <source>
        <dbReference type="EMBL" id="KMW70605.1"/>
    </source>
</evidence>
<organism evidence="1 2">
    <name type="scientific">Limnoraphis robusta CS-951</name>
    <dbReference type="NCBI Taxonomy" id="1637645"/>
    <lineage>
        <taxon>Bacteria</taxon>
        <taxon>Bacillati</taxon>
        <taxon>Cyanobacteriota</taxon>
        <taxon>Cyanophyceae</taxon>
        <taxon>Oscillatoriophycideae</taxon>
        <taxon>Oscillatoriales</taxon>
        <taxon>Sirenicapillariaceae</taxon>
        <taxon>Limnoraphis</taxon>
    </lineage>
</organism>
<dbReference type="AlphaFoldDB" id="A0A0J9EZJ3"/>
<sequence length="59" mass="7132">VEKGKLTTKKQRQEDSLFVSLYLCVFLQMTLLRKENSPQRNKDRKIRSLCLCTFVFFFR</sequence>
<gene>
    <name evidence="1" type="ORF">WN50_33975</name>
</gene>
<feature type="non-terminal residue" evidence="1">
    <location>
        <position position="1"/>
    </location>
</feature>
<dbReference type="Proteomes" id="UP000033607">
    <property type="component" value="Unassembled WGS sequence"/>
</dbReference>
<evidence type="ECO:0000313" key="2">
    <source>
        <dbReference type="Proteomes" id="UP000033607"/>
    </source>
</evidence>